<feature type="region of interest" description="Disordered" evidence="1">
    <location>
        <begin position="43"/>
        <end position="66"/>
    </location>
</feature>
<evidence type="ECO:0000256" key="1">
    <source>
        <dbReference type="SAM" id="MobiDB-lite"/>
    </source>
</evidence>
<dbReference type="Proteomes" id="UP000027361">
    <property type="component" value="Unassembled WGS sequence"/>
</dbReference>
<name>A0A066VYC0_TILAU</name>
<comment type="caution">
    <text evidence="2">The sequence shown here is derived from an EMBL/GenBank/DDBJ whole genome shotgun (WGS) entry which is preliminary data.</text>
</comment>
<evidence type="ECO:0000313" key="2">
    <source>
        <dbReference type="EMBL" id="KDN43535.1"/>
    </source>
</evidence>
<reference evidence="2 3" key="1">
    <citation type="submission" date="2014-05" db="EMBL/GenBank/DDBJ databases">
        <title>Draft genome sequence of a rare smut relative, Tilletiaria anomala UBC 951.</title>
        <authorList>
            <consortium name="DOE Joint Genome Institute"/>
            <person name="Toome M."/>
            <person name="Kuo A."/>
            <person name="Henrissat B."/>
            <person name="Lipzen A."/>
            <person name="Tritt A."/>
            <person name="Yoshinaga Y."/>
            <person name="Zane M."/>
            <person name="Barry K."/>
            <person name="Grigoriev I.V."/>
            <person name="Spatafora J.W."/>
            <person name="Aimea M.C."/>
        </authorList>
    </citation>
    <scope>NUCLEOTIDE SEQUENCE [LARGE SCALE GENOMIC DNA]</scope>
    <source>
        <strain evidence="2 3">UBC 951</strain>
    </source>
</reference>
<organism evidence="2 3">
    <name type="scientific">Tilletiaria anomala (strain ATCC 24038 / CBS 436.72 / UBC 951)</name>
    <dbReference type="NCBI Taxonomy" id="1037660"/>
    <lineage>
        <taxon>Eukaryota</taxon>
        <taxon>Fungi</taxon>
        <taxon>Dikarya</taxon>
        <taxon>Basidiomycota</taxon>
        <taxon>Ustilaginomycotina</taxon>
        <taxon>Exobasidiomycetes</taxon>
        <taxon>Georgefischeriales</taxon>
        <taxon>Tilletiariaceae</taxon>
        <taxon>Tilletiaria</taxon>
    </lineage>
</organism>
<dbReference type="EMBL" id="JMSN01000060">
    <property type="protein sequence ID" value="KDN43535.1"/>
    <property type="molecule type" value="Genomic_DNA"/>
</dbReference>
<dbReference type="AlphaFoldDB" id="A0A066VYC0"/>
<keyword evidence="3" id="KW-1185">Reference proteome</keyword>
<feature type="compositionally biased region" description="Polar residues" evidence="1">
    <location>
        <begin position="43"/>
        <end position="59"/>
    </location>
</feature>
<accession>A0A066VYC0</accession>
<dbReference type="RefSeq" id="XP_013242396.1">
    <property type="nucleotide sequence ID" value="XM_013386942.1"/>
</dbReference>
<feature type="compositionally biased region" description="Low complexity" evidence="1">
    <location>
        <begin position="131"/>
        <end position="144"/>
    </location>
</feature>
<protein>
    <submittedName>
        <fullName evidence="2">Uncharacterized protein</fullName>
    </submittedName>
</protein>
<dbReference type="InParanoid" id="A0A066VYC0"/>
<dbReference type="GeneID" id="25261639"/>
<sequence>MATLISPSGPTSYLLFAHNIHTFFADSVHILILQQQLPSTVAQTSSEEKSTATQNTAARTSHARPSEAYAHHLANCPTMRPTQPALLRVTPFKVPSSSASVSASLRLPQSPRPASPAEQIRRRVSPVETLASTSATSPAPAAPATIPVTAPVTAQAGVAVPPNLRFEKVIPPKSLYWQTQRSEREVLKQRVFREL</sequence>
<gene>
    <name evidence="2" type="ORF">K437DRAFT_151116</name>
</gene>
<proteinExistence type="predicted"/>
<dbReference type="HOGENOM" id="CLU_1397210_0_0_1"/>
<feature type="region of interest" description="Disordered" evidence="1">
    <location>
        <begin position="100"/>
        <end position="144"/>
    </location>
</feature>
<evidence type="ECO:0000313" key="3">
    <source>
        <dbReference type="Proteomes" id="UP000027361"/>
    </source>
</evidence>